<reference evidence="4" key="1">
    <citation type="submission" date="2020-07" db="EMBL/GenBank/DDBJ databases">
        <title>Huge and variable diversity of episymbiotic CPR bacteria and DPANN archaea in groundwater ecosystems.</title>
        <authorList>
            <person name="He C.Y."/>
            <person name="Keren R."/>
            <person name="Whittaker M."/>
            <person name="Farag I.F."/>
            <person name="Doudna J."/>
            <person name="Cate J.H.D."/>
            <person name="Banfield J.F."/>
        </authorList>
    </citation>
    <scope>NUCLEOTIDE SEQUENCE</scope>
    <source>
        <strain evidence="4">NC_groundwater_1296_Ag_S-0.2um_52_80</strain>
    </source>
</reference>
<dbReference type="PANTHER" id="PTHR30244:SF36">
    <property type="entry name" value="3-OXO-GLUCOSE-6-PHOSPHATE:GLUTAMATE AMINOTRANSFERASE"/>
    <property type="match status" value="1"/>
</dbReference>
<dbReference type="GO" id="GO:0030170">
    <property type="term" value="F:pyridoxal phosphate binding"/>
    <property type="evidence" value="ECO:0007669"/>
    <property type="project" value="TreeGrafter"/>
</dbReference>
<dbReference type="InterPro" id="IPR000653">
    <property type="entry name" value="DegT/StrS_aminotransferase"/>
</dbReference>
<organism evidence="4 5">
    <name type="scientific">Candidatus Iainarchaeum sp</name>
    <dbReference type="NCBI Taxonomy" id="3101447"/>
    <lineage>
        <taxon>Archaea</taxon>
        <taxon>Candidatus Iainarchaeota</taxon>
        <taxon>Candidatus Iainarchaeia</taxon>
        <taxon>Candidatus Iainarchaeales</taxon>
        <taxon>Candidatus Iainarchaeaceae</taxon>
        <taxon>Candidatus Iainarchaeum</taxon>
    </lineage>
</organism>
<sequence length="364" mass="40563">MTVKFVDLRKQYLSLEKEIDSVFKSVMEESSFVLGRHVEEFEKNFAAFQRGKHCVGVSSGVSALHMALLAHGIGAGDEVLTVPNSFFATAEAVAYTGARPVFVDIKDRTLLMDAAAMERAITPKTRAIVPVHLYGQMADMREINEIAEKHGLAVIEDACQAHAAESHGKRAGELGTACFSFYPSKNLGAPGDGGAVITTEPEIADKVRLMRSHCENPKGTHNGIGYTERLDGLHAAILNLKLKKLEEWTEARRRVAKQYEERLDGVGIIMPYEEEYNRHVYHLFVVRHPKRDALKEFLEKNSVQTGLHYLKLISSQKPFIGGGRHFPVAEKASSGILSLPMHEWLTDEEVGFVSEKVREFCTRN</sequence>
<dbReference type="GO" id="GO:0000271">
    <property type="term" value="P:polysaccharide biosynthetic process"/>
    <property type="evidence" value="ECO:0007669"/>
    <property type="project" value="TreeGrafter"/>
</dbReference>
<evidence type="ECO:0000313" key="4">
    <source>
        <dbReference type="EMBL" id="MBI4210215.1"/>
    </source>
</evidence>
<keyword evidence="4" id="KW-0032">Aminotransferase</keyword>
<keyword evidence="4" id="KW-0808">Transferase</keyword>
<evidence type="ECO:0000256" key="1">
    <source>
        <dbReference type="ARBA" id="ARBA00022898"/>
    </source>
</evidence>
<dbReference type="PANTHER" id="PTHR30244">
    <property type="entry name" value="TRANSAMINASE"/>
    <property type="match status" value="1"/>
</dbReference>
<dbReference type="CDD" id="cd00616">
    <property type="entry name" value="AHBA_syn"/>
    <property type="match status" value="1"/>
</dbReference>
<keyword evidence="1 3" id="KW-0663">Pyridoxal phosphate</keyword>
<dbReference type="InterPro" id="IPR015422">
    <property type="entry name" value="PyrdxlP-dep_Trfase_small"/>
</dbReference>
<comment type="similarity">
    <text evidence="2 3">Belongs to the DegT/DnrJ/EryC1 family.</text>
</comment>
<dbReference type="Gene3D" id="3.90.1150.10">
    <property type="entry name" value="Aspartate Aminotransferase, domain 1"/>
    <property type="match status" value="1"/>
</dbReference>
<dbReference type="AlphaFoldDB" id="A0A8T3YJJ4"/>
<dbReference type="Gene3D" id="3.40.640.10">
    <property type="entry name" value="Type I PLP-dependent aspartate aminotransferase-like (Major domain)"/>
    <property type="match status" value="1"/>
</dbReference>
<dbReference type="Proteomes" id="UP000732298">
    <property type="component" value="Unassembled WGS sequence"/>
</dbReference>
<dbReference type="EMBL" id="JACQPB010000024">
    <property type="protein sequence ID" value="MBI4210215.1"/>
    <property type="molecule type" value="Genomic_DNA"/>
</dbReference>
<accession>A0A8T3YJJ4</accession>
<proteinExistence type="inferred from homology"/>
<dbReference type="InterPro" id="IPR015424">
    <property type="entry name" value="PyrdxlP-dep_Trfase"/>
</dbReference>
<dbReference type="SUPFAM" id="SSF53383">
    <property type="entry name" value="PLP-dependent transferases"/>
    <property type="match status" value="1"/>
</dbReference>
<dbReference type="InterPro" id="IPR015421">
    <property type="entry name" value="PyrdxlP-dep_Trfase_major"/>
</dbReference>
<protein>
    <submittedName>
        <fullName evidence="4">DegT/DnrJ/EryC1/StrS family aminotransferase</fullName>
    </submittedName>
</protein>
<comment type="caution">
    <text evidence="4">The sequence shown here is derived from an EMBL/GenBank/DDBJ whole genome shotgun (WGS) entry which is preliminary data.</text>
</comment>
<dbReference type="Pfam" id="PF01041">
    <property type="entry name" value="DegT_DnrJ_EryC1"/>
    <property type="match status" value="1"/>
</dbReference>
<dbReference type="GO" id="GO:0008483">
    <property type="term" value="F:transaminase activity"/>
    <property type="evidence" value="ECO:0007669"/>
    <property type="project" value="UniProtKB-KW"/>
</dbReference>
<evidence type="ECO:0000256" key="3">
    <source>
        <dbReference type="RuleBase" id="RU004508"/>
    </source>
</evidence>
<dbReference type="PIRSF" id="PIRSF000390">
    <property type="entry name" value="PLP_StrS"/>
    <property type="match status" value="1"/>
</dbReference>
<name>A0A8T3YJJ4_9ARCH</name>
<evidence type="ECO:0000313" key="5">
    <source>
        <dbReference type="Proteomes" id="UP000732298"/>
    </source>
</evidence>
<evidence type="ECO:0000256" key="2">
    <source>
        <dbReference type="ARBA" id="ARBA00037999"/>
    </source>
</evidence>
<gene>
    <name evidence="4" type="ORF">HY544_01770</name>
</gene>